<dbReference type="InterPro" id="IPR000073">
    <property type="entry name" value="AB_hydrolase_1"/>
</dbReference>
<proteinExistence type="predicted"/>
<dbReference type="OrthoDB" id="6431331at2759"/>
<reference evidence="2" key="1">
    <citation type="journal article" date="2020" name="Stud. Mycol.">
        <title>101 Dothideomycetes genomes: a test case for predicting lifestyles and emergence of pathogens.</title>
        <authorList>
            <person name="Haridas S."/>
            <person name="Albert R."/>
            <person name="Binder M."/>
            <person name="Bloem J."/>
            <person name="Labutti K."/>
            <person name="Salamov A."/>
            <person name="Andreopoulos B."/>
            <person name="Baker S."/>
            <person name="Barry K."/>
            <person name="Bills G."/>
            <person name="Bluhm B."/>
            <person name="Cannon C."/>
            <person name="Castanera R."/>
            <person name="Culley D."/>
            <person name="Daum C."/>
            <person name="Ezra D."/>
            <person name="Gonzalez J."/>
            <person name="Henrissat B."/>
            <person name="Kuo A."/>
            <person name="Liang C."/>
            <person name="Lipzen A."/>
            <person name="Lutzoni F."/>
            <person name="Magnuson J."/>
            <person name="Mondo S."/>
            <person name="Nolan M."/>
            <person name="Ohm R."/>
            <person name="Pangilinan J."/>
            <person name="Park H.-J."/>
            <person name="Ramirez L."/>
            <person name="Alfaro M."/>
            <person name="Sun H."/>
            <person name="Tritt A."/>
            <person name="Yoshinaga Y."/>
            <person name="Zwiers L.-H."/>
            <person name="Turgeon B."/>
            <person name="Goodwin S."/>
            <person name="Spatafora J."/>
            <person name="Crous P."/>
            <person name="Grigoriev I."/>
        </authorList>
    </citation>
    <scope>NUCLEOTIDE SEQUENCE</scope>
    <source>
        <strain evidence="2">CBS 130266</strain>
    </source>
</reference>
<feature type="domain" description="AB hydrolase-1" evidence="1">
    <location>
        <begin position="35"/>
        <end position="290"/>
    </location>
</feature>
<protein>
    <submittedName>
        <fullName evidence="2">Alpha/beta hydrolase fold protein</fullName>
    </submittedName>
</protein>
<dbReference type="AlphaFoldDB" id="A0A9P4NGC0"/>
<name>A0A9P4NGC0_9PEZI</name>
<evidence type="ECO:0000259" key="1">
    <source>
        <dbReference type="Pfam" id="PF12697"/>
    </source>
</evidence>
<dbReference type="GO" id="GO:0016020">
    <property type="term" value="C:membrane"/>
    <property type="evidence" value="ECO:0007669"/>
    <property type="project" value="TreeGrafter"/>
</dbReference>
<gene>
    <name evidence="2" type="ORF">EJ08DRAFT_26901</name>
</gene>
<dbReference type="InterPro" id="IPR050266">
    <property type="entry name" value="AB_hydrolase_sf"/>
</dbReference>
<dbReference type="PANTHER" id="PTHR43798">
    <property type="entry name" value="MONOACYLGLYCEROL LIPASE"/>
    <property type="match status" value="1"/>
</dbReference>
<evidence type="ECO:0000313" key="3">
    <source>
        <dbReference type="Proteomes" id="UP000800235"/>
    </source>
</evidence>
<dbReference type="EMBL" id="MU007110">
    <property type="protein sequence ID" value="KAF2420329.1"/>
    <property type="molecule type" value="Genomic_DNA"/>
</dbReference>
<keyword evidence="3" id="KW-1185">Reference proteome</keyword>
<dbReference type="PANTHER" id="PTHR43798:SF33">
    <property type="entry name" value="HYDROLASE, PUTATIVE (AFU_ORTHOLOGUE AFUA_2G14860)-RELATED"/>
    <property type="match status" value="1"/>
</dbReference>
<dbReference type="Proteomes" id="UP000800235">
    <property type="component" value="Unassembled WGS sequence"/>
</dbReference>
<sequence>MSQSLTDPTALTETFEHNGYLLKWTSFGSPSGQPLVFLHGTPWSSRLWAPIAKAVAKTGNYHIYLSDNPGYGQSHQRTAECQNATPAVSLADQASAFAAIAKDCWNLGTKERKPIIIAHDFGGIIALRANLLHGINYKALFLMDVVAIRPTGSPLFKLISQNASVFTQLPPDIFAAMLGAYISQASSKSLSPPYLAELCAPWVISQGTRTNFIQQVAQMTDDHLADVDGRYGEISAEMPVKIMWAKDDKWIHVDAAGKLAELMGLGDEDVVIVEEAGHLIMVDQPERVTAEICRFLDGLQT</sequence>
<dbReference type="Pfam" id="PF12697">
    <property type="entry name" value="Abhydrolase_6"/>
    <property type="match status" value="1"/>
</dbReference>
<organism evidence="2 3">
    <name type="scientific">Tothia fuscella</name>
    <dbReference type="NCBI Taxonomy" id="1048955"/>
    <lineage>
        <taxon>Eukaryota</taxon>
        <taxon>Fungi</taxon>
        <taxon>Dikarya</taxon>
        <taxon>Ascomycota</taxon>
        <taxon>Pezizomycotina</taxon>
        <taxon>Dothideomycetes</taxon>
        <taxon>Pleosporomycetidae</taxon>
        <taxon>Venturiales</taxon>
        <taxon>Cylindrosympodiaceae</taxon>
        <taxon>Tothia</taxon>
    </lineage>
</organism>
<dbReference type="InterPro" id="IPR029058">
    <property type="entry name" value="AB_hydrolase_fold"/>
</dbReference>
<dbReference type="GO" id="GO:0016787">
    <property type="term" value="F:hydrolase activity"/>
    <property type="evidence" value="ECO:0007669"/>
    <property type="project" value="UniProtKB-KW"/>
</dbReference>
<accession>A0A9P4NGC0</accession>
<dbReference type="SUPFAM" id="SSF53474">
    <property type="entry name" value="alpha/beta-Hydrolases"/>
    <property type="match status" value="1"/>
</dbReference>
<evidence type="ECO:0000313" key="2">
    <source>
        <dbReference type="EMBL" id="KAF2420329.1"/>
    </source>
</evidence>
<comment type="caution">
    <text evidence="2">The sequence shown here is derived from an EMBL/GenBank/DDBJ whole genome shotgun (WGS) entry which is preliminary data.</text>
</comment>
<keyword evidence="2" id="KW-0378">Hydrolase</keyword>
<dbReference type="Gene3D" id="3.40.50.1820">
    <property type="entry name" value="alpha/beta hydrolase"/>
    <property type="match status" value="1"/>
</dbReference>